<dbReference type="SUPFAM" id="SSF46689">
    <property type="entry name" value="Homeodomain-like"/>
    <property type="match status" value="1"/>
</dbReference>
<dbReference type="PANTHER" id="PTHR43479:SF11">
    <property type="entry name" value="ACREF_ENVCD OPERON REPRESSOR-RELATED"/>
    <property type="match status" value="1"/>
</dbReference>
<evidence type="ECO:0000256" key="2">
    <source>
        <dbReference type="PROSITE-ProRule" id="PRU00335"/>
    </source>
</evidence>
<name>A0A2K9LJH9_9GAMM</name>
<feature type="DNA-binding region" description="H-T-H motif" evidence="2">
    <location>
        <begin position="47"/>
        <end position="66"/>
    </location>
</feature>
<feature type="region of interest" description="Disordered" evidence="3">
    <location>
        <begin position="1"/>
        <end position="21"/>
    </location>
</feature>
<evidence type="ECO:0000259" key="4">
    <source>
        <dbReference type="PROSITE" id="PS50977"/>
    </source>
</evidence>
<dbReference type="Proteomes" id="UP000235116">
    <property type="component" value="Chromosome"/>
</dbReference>
<feature type="domain" description="HTH tetR-type" evidence="4">
    <location>
        <begin position="24"/>
        <end position="84"/>
    </location>
</feature>
<dbReference type="RefSeq" id="WP_101893762.1">
    <property type="nucleotide sequence ID" value="NZ_CP022684.1"/>
</dbReference>
<dbReference type="OrthoDB" id="9790413at2"/>
<organism evidence="5 6">
    <name type="scientific">Ketobacter alkanivorans</name>
    <dbReference type="NCBI Taxonomy" id="1917421"/>
    <lineage>
        <taxon>Bacteria</taxon>
        <taxon>Pseudomonadati</taxon>
        <taxon>Pseudomonadota</taxon>
        <taxon>Gammaproteobacteria</taxon>
        <taxon>Pseudomonadales</taxon>
        <taxon>Ketobacteraceae</taxon>
        <taxon>Ketobacter</taxon>
    </lineage>
</organism>
<proteinExistence type="predicted"/>
<evidence type="ECO:0000313" key="5">
    <source>
        <dbReference type="EMBL" id="AUM12400.1"/>
    </source>
</evidence>
<evidence type="ECO:0000256" key="1">
    <source>
        <dbReference type="ARBA" id="ARBA00023125"/>
    </source>
</evidence>
<dbReference type="KEGG" id="kak:Kalk_08215"/>
<dbReference type="GO" id="GO:0003677">
    <property type="term" value="F:DNA binding"/>
    <property type="evidence" value="ECO:0007669"/>
    <property type="project" value="UniProtKB-UniRule"/>
</dbReference>
<keyword evidence="6" id="KW-1185">Reference proteome</keyword>
<reference evidence="6" key="1">
    <citation type="submission" date="2017-08" db="EMBL/GenBank/DDBJ databases">
        <title>Direct submision.</title>
        <authorList>
            <person name="Kim S.-J."/>
            <person name="Rhee S.-K."/>
        </authorList>
    </citation>
    <scope>NUCLEOTIDE SEQUENCE [LARGE SCALE GENOMIC DNA]</scope>
    <source>
        <strain evidence="6">GI5</strain>
    </source>
</reference>
<evidence type="ECO:0000313" key="6">
    <source>
        <dbReference type="Proteomes" id="UP000235116"/>
    </source>
</evidence>
<dbReference type="PANTHER" id="PTHR43479">
    <property type="entry name" value="ACREF/ENVCD OPERON REPRESSOR-RELATED"/>
    <property type="match status" value="1"/>
</dbReference>
<dbReference type="Gene3D" id="1.10.357.10">
    <property type="entry name" value="Tetracycline Repressor, domain 2"/>
    <property type="match status" value="1"/>
</dbReference>
<evidence type="ECO:0000256" key="3">
    <source>
        <dbReference type="SAM" id="MobiDB-lite"/>
    </source>
</evidence>
<keyword evidence="1 2" id="KW-0238">DNA-binding</keyword>
<dbReference type="AlphaFoldDB" id="A0A2K9LJH9"/>
<dbReference type="Pfam" id="PF00440">
    <property type="entry name" value="TetR_N"/>
    <property type="match status" value="1"/>
</dbReference>
<gene>
    <name evidence="5" type="ORF">Kalk_08215</name>
</gene>
<dbReference type="PROSITE" id="PS50977">
    <property type="entry name" value="HTH_TETR_2"/>
    <property type="match status" value="1"/>
</dbReference>
<accession>A0A2K9LJH9</accession>
<dbReference type="EMBL" id="CP022684">
    <property type="protein sequence ID" value="AUM12400.1"/>
    <property type="molecule type" value="Genomic_DNA"/>
</dbReference>
<sequence>MTSDLDKKTSHRTYGGLSEPERKLERRERFLEAGLEVFGRAGIRGATVRKLCKEAGLTERYFYESFEDSEALFCAVYERQVESLRDFFIAKLPELPTEMDARIRTCLNAYFTFMQDDRVVRVLYVESLHGIERVSTVRQANHDMMSQFAAQWIKSDNPELTVTLEFAAAVAQAINGACYSMSTQWMLGGYKLPIDMLVDSCSLLVLGTMRALKEEFQPS</sequence>
<protein>
    <recommendedName>
        <fullName evidence="4">HTH tetR-type domain-containing protein</fullName>
    </recommendedName>
</protein>
<dbReference type="InterPro" id="IPR050624">
    <property type="entry name" value="HTH-type_Tx_Regulator"/>
</dbReference>
<dbReference type="InterPro" id="IPR009057">
    <property type="entry name" value="Homeodomain-like_sf"/>
</dbReference>
<dbReference type="InterPro" id="IPR001647">
    <property type="entry name" value="HTH_TetR"/>
</dbReference>